<feature type="domain" description="COQ9 C-terminal" evidence="9">
    <location>
        <begin position="110"/>
        <end position="173"/>
    </location>
</feature>
<evidence type="ECO:0000256" key="7">
    <source>
        <dbReference type="ARBA" id="ARBA00023128"/>
    </source>
</evidence>
<dbReference type="GO" id="GO:0008289">
    <property type="term" value="F:lipid binding"/>
    <property type="evidence" value="ECO:0007669"/>
    <property type="project" value="UniProtKB-UniRule"/>
</dbReference>
<keyword evidence="4 8" id="KW-0831">Ubiquinone biosynthesis</keyword>
<dbReference type="Pfam" id="PF08511">
    <property type="entry name" value="COQ9"/>
    <property type="match status" value="1"/>
</dbReference>
<comment type="function">
    <text evidence="8">Membrane-associated protein that warps the membrane surface to access and bind aromatic isoprenes with high specificity, including ubiquinone (CoQ) isoprene intermediates and presents them directly to Coq7, therefore facilitating the Coq7-mediated hydroxylase step. Participates in the biosynthesis of coenzyme Q, also named ubiquinone, an essential lipid-soluble electron transporter for aerobic cellular respiration.</text>
</comment>
<dbReference type="STRING" id="13706.A0A1X2HB18"/>
<keyword evidence="11" id="KW-1185">Reference proteome</keyword>
<name>A0A1X2HB18_SYNRA</name>
<keyword evidence="5" id="KW-0809">Transit peptide</keyword>
<evidence type="ECO:0000256" key="1">
    <source>
        <dbReference type="ARBA" id="ARBA00004173"/>
    </source>
</evidence>
<evidence type="ECO:0000256" key="8">
    <source>
        <dbReference type="RuleBase" id="RU366063"/>
    </source>
</evidence>
<dbReference type="GO" id="GO:0005743">
    <property type="term" value="C:mitochondrial inner membrane"/>
    <property type="evidence" value="ECO:0007669"/>
    <property type="project" value="TreeGrafter"/>
</dbReference>
<evidence type="ECO:0000259" key="9">
    <source>
        <dbReference type="Pfam" id="PF08511"/>
    </source>
</evidence>
<feature type="non-terminal residue" evidence="10">
    <location>
        <position position="173"/>
    </location>
</feature>
<evidence type="ECO:0000313" key="11">
    <source>
        <dbReference type="Proteomes" id="UP000242180"/>
    </source>
</evidence>
<evidence type="ECO:0000256" key="6">
    <source>
        <dbReference type="ARBA" id="ARBA00023121"/>
    </source>
</evidence>
<dbReference type="InterPro" id="IPR013718">
    <property type="entry name" value="COQ9_C"/>
</dbReference>
<dbReference type="PANTHER" id="PTHR21427">
    <property type="entry name" value="UBIQUINONE BIOSYNTHESIS PROTEIN COQ9, MITOCHONDRIAL"/>
    <property type="match status" value="1"/>
</dbReference>
<comment type="pathway">
    <text evidence="2 8">Cofactor biosynthesis; ubiquinone biosynthesis.</text>
</comment>
<protein>
    <recommendedName>
        <fullName evidence="8">Ubiquinone biosynthesis protein</fullName>
    </recommendedName>
</protein>
<dbReference type="FunCoup" id="A0A1X2HB18">
    <property type="interactions" value="186"/>
</dbReference>
<dbReference type="Gene3D" id="1.10.357.10">
    <property type="entry name" value="Tetracycline Repressor, domain 2"/>
    <property type="match status" value="1"/>
</dbReference>
<keyword evidence="6 8" id="KW-0446">Lipid-binding</keyword>
<dbReference type="EMBL" id="MCGN01000006">
    <property type="protein sequence ID" value="ORY95867.1"/>
    <property type="molecule type" value="Genomic_DNA"/>
</dbReference>
<evidence type="ECO:0000256" key="2">
    <source>
        <dbReference type="ARBA" id="ARBA00004749"/>
    </source>
</evidence>
<comment type="caution">
    <text evidence="10">The sequence shown here is derived from an EMBL/GenBank/DDBJ whole genome shotgun (WGS) entry which is preliminary data.</text>
</comment>
<comment type="similarity">
    <text evidence="3 8">Belongs to the COQ9 family.</text>
</comment>
<dbReference type="PANTHER" id="PTHR21427:SF19">
    <property type="entry name" value="UBIQUINONE BIOSYNTHESIS PROTEIN COQ9, MITOCHONDRIAL"/>
    <property type="match status" value="1"/>
</dbReference>
<keyword evidence="7 8" id="KW-0496">Mitochondrion</keyword>
<feature type="non-terminal residue" evidence="10">
    <location>
        <position position="1"/>
    </location>
</feature>
<dbReference type="Proteomes" id="UP000242180">
    <property type="component" value="Unassembled WGS sequence"/>
</dbReference>
<proteinExistence type="inferred from homology"/>
<dbReference type="InterPro" id="IPR012762">
    <property type="entry name" value="Ubiq_biosynth_COQ9"/>
</dbReference>
<organism evidence="10 11">
    <name type="scientific">Syncephalastrum racemosum</name>
    <name type="common">Filamentous fungus</name>
    <dbReference type="NCBI Taxonomy" id="13706"/>
    <lineage>
        <taxon>Eukaryota</taxon>
        <taxon>Fungi</taxon>
        <taxon>Fungi incertae sedis</taxon>
        <taxon>Mucoromycota</taxon>
        <taxon>Mucoromycotina</taxon>
        <taxon>Mucoromycetes</taxon>
        <taxon>Mucorales</taxon>
        <taxon>Syncephalastraceae</taxon>
        <taxon>Syncephalastrum</taxon>
    </lineage>
</organism>
<dbReference type="NCBIfam" id="TIGR02396">
    <property type="entry name" value="diverge_rpsU"/>
    <property type="match status" value="1"/>
</dbReference>
<dbReference type="OMA" id="IELIIYW"/>
<evidence type="ECO:0000256" key="4">
    <source>
        <dbReference type="ARBA" id="ARBA00022688"/>
    </source>
</evidence>
<dbReference type="FunFam" id="1.10.357.10:FF:000004">
    <property type="entry name" value="Ubiquinone biosynthesis protein COQ9, mitochondrial"/>
    <property type="match status" value="1"/>
</dbReference>
<comment type="subcellular location">
    <subcellularLocation>
        <location evidence="1 8">Mitochondrion</location>
    </subcellularLocation>
</comment>
<reference evidence="10 11" key="1">
    <citation type="submission" date="2016-07" db="EMBL/GenBank/DDBJ databases">
        <title>Pervasive Adenine N6-methylation of Active Genes in Fungi.</title>
        <authorList>
            <consortium name="DOE Joint Genome Institute"/>
            <person name="Mondo S.J."/>
            <person name="Dannebaum R.O."/>
            <person name="Kuo R.C."/>
            <person name="Labutti K."/>
            <person name="Haridas S."/>
            <person name="Kuo A."/>
            <person name="Salamov A."/>
            <person name="Ahrendt S.R."/>
            <person name="Lipzen A."/>
            <person name="Sullivan W."/>
            <person name="Andreopoulos W.B."/>
            <person name="Clum A."/>
            <person name="Lindquist E."/>
            <person name="Daum C."/>
            <person name="Ramamoorthy G.K."/>
            <person name="Gryganskyi A."/>
            <person name="Culley D."/>
            <person name="Magnuson J.K."/>
            <person name="James T.Y."/>
            <person name="O'Malley M.A."/>
            <person name="Stajich J.E."/>
            <person name="Spatafora J.W."/>
            <person name="Visel A."/>
            <person name="Grigoriev I.V."/>
        </authorList>
    </citation>
    <scope>NUCLEOTIDE SEQUENCE [LARGE SCALE GENOMIC DNA]</scope>
    <source>
        <strain evidence="10 11">NRRL 2496</strain>
    </source>
</reference>
<dbReference type="OrthoDB" id="619536at2759"/>
<evidence type="ECO:0000313" key="10">
    <source>
        <dbReference type="EMBL" id="ORY95867.1"/>
    </source>
</evidence>
<sequence length="173" mass="19976">LLKATLPFVQQHGWTKTAIQQGVSSLNYPSVAHGLFEHGEWSLVDAFLKDCREQHVKLIEEALQQQDETQLKTFHERLYTFLVLRLQLVQPYAAHWGDALAIMGHPGNLPESLKHLAEIVDDILYYAGDKNADFTWYTKRAELASIYASTEMFMIQDTSPDYTETYAFLRRRL</sequence>
<gene>
    <name evidence="10" type="ORF">BCR43DRAFT_403032</name>
</gene>
<dbReference type="InParanoid" id="A0A1X2HB18"/>
<dbReference type="AlphaFoldDB" id="A0A1X2HB18"/>
<accession>A0A1X2HB18</accession>
<dbReference type="GO" id="GO:0006744">
    <property type="term" value="P:ubiquinone biosynthetic process"/>
    <property type="evidence" value="ECO:0007669"/>
    <property type="project" value="UniProtKB-UniRule"/>
</dbReference>
<dbReference type="UniPathway" id="UPA00232"/>
<evidence type="ECO:0000256" key="5">
    <source>
        <dbReference type="ARBA" id="ARBA00022946"/>
    </source>
</evidence>
<evidence type="ECO:0000256" key="3">
    <source>
        <dbReference type="ARBA" id="ARBA00010766"/>
    </source>
</evidence>